<dbReference type="EMBL" id="ASGP02000003">
    <property type="protein sequence ID" value="KAH9517519.1"/>
    <property type="molecule type" value="Genomic_DNA"/>
</dbReference>
<organism evidence="1 2">
    <name type="scientific">Dermatophagoides farinae</name>
    <name type="common">American house dust mite</name>
    <dbReference type="NCBI Taxonomy" id="6954"/>
    <lineage>
        <taxon>Eukaryota</taxon>
        <taxon>Metazoa</taxon>
        <taxon>Ecdysozoa</taxon>
        <taxon>Arthropoda</taxon>
        <taxon>Chelicerata</taxon>
        <taxon>Arachnida</taxon>
        <taxon>Acari</taxon>
        <taxon>Acariformes</taxon>
        <taxon>Sarcoptiformes</taxon>
        <taxon>Astigmata</taxon>
        <taxon>Psoroptidia</taxon>
        <taxon>Analgoidea</taxon>
        <taxon>Pyroglyphidae</taxon>
        <taxon>Dermatophagoidinae</taxon>
        <taxon>Dermatophagoides</taxon>
    </lineage>
</organism>
<dbReference type="AlphaFoldDB" id="A0A922I127"/>
<protein>
    <submittedName>
        <fullName evidence="1">Uncharacterized protein</fullName>
    </submittedName>
</protein>
<dbReference type="Proteomes" id="UP000790347">
    <property type="component" value="Unassembled WGS sequence"/>
</dbReference>
<evidence type="ECO:0000313" key="1">
    <source>
        <dbReference type="EMBL" id="KAH9517519.1"/>
    </source>
</evidence>
<evidence type="ECO:0000313" key="2">
    <source>
        <dbReference type="Proteomes" id="UP000790347"/>
    </source>
</evidence>
<comment type="caution">
    <text evidence="1">The sequence shown here is derived from an EMBL/GenBank/DDBJ whole genome shotgun (WGS) entry which is preliminary data.</text>
</comment>
<gene>
    <name evidence="1" type="ORF">DERF_008192</name>
</gene>
<reference evidence="1" key="2">
    <citation type="journal article" date="2022" name="Res Sq">
        <title>Comparative Genomics Reveals Insights into the Divergent Evolution of Astigmatic Mites and Household Pest Adaptations.</title>
        <authorList>
            <person name="Xiong Q."/>
            <person name="Wan A.T.-Y."/>
            <person name="Liu X.-Y."/>
            <person name="Fung C.S.-H."/>
            <person name="Xiao X."/>
            <person name="Malainual N."/>
            <person name="Hou J."/>
            <person name="Wang L."/>
            <person name="Wang M."/>
            <person name="Yang K."/>
            <person name="Cui Y."/>
            <person name="Leung E."/>
            <person name="Nong W."/>
            <person name="Shin S.-K."/>
            <person name="Au S."/>
            <person name="Jeong K.Y."/>
            <person name="Chew F.T."/>
            <person name="Hui J."/>
            <person name="Leung T.F."/>
            <person name="Tungtrongchitr A."/>
            <person name="Zhong N."/>
            <person name="Liu Z."/>
            <person name="Tsui S."/>
        </authorList>
    </citation>
    <scope>NUCLEOTIDE SEQUENCE</scope>
    <source>
        <strain evidence="1">Derf</strain>
        <tissue evidence="1">Whole organism</tissue>
    </source>
</reference>
<reference evidence="1" key="1">
    <citation type="submission" date="2013-05" db="EMBL/GenBank/DDBJ databases">
        <authorList>
            <person name="Yim A.K.Y."/>
            <person name="Chan T.F."/>
            <person name="Ji K.M."/>
            <person name="Liu X.Y."/>
            <person name="Zhou J.W."/>
            <person name="Li R.Q."/>
            <person name="Yang K.Y."/>
            <person name="Li J."/>
            <person name="Li M."/>
            <person name="Law P.T.W."/>
            <person name="Wu Y.L."/>
            <person name="Cai Z.L."/>
            <person name="Qin H."/>
            <person name="Bao Y."/>
            <person name="Leung R.K.K."/>
            <person name="Ng P.K.S."/>
            <person name="Zou J."/>
            <person name="Zhong X.J."/>
            <person name="Ran P.X."/>
            <person name="Zhong N.S."/>
            <person name="Liu Z.G."/>
            <person name="Tsui S.K.W."/>
        </authorList>
    </citation>
    <scope>NUCLEOTIDE SEQUENCE</scope>
    <source>
        <strain evidence="1">Derf</strain>
        <tissue evidence="1">Whole organism</tissue>
    </source>
</reference>
<keyword evidence="2" id="KW-1185">Reference proteome</keyword>
<accession>A0A922I127</accession>
<sequence length="207" mass="23343">MNWITKLAEKYLIKSYTGTEFGIYNRIFISGESLAQSKLWISKAHISSLLLPQENKAKREESIMEKTLVPDYNDDDEQQNQQQLKQMDEMNFICQSSSESINDNNVIANNDYNNMENNNTNNNPFESIEQQQADLSSSINPFENSLAITIIDASSIYPVNNDGSNIMDMDDHSFTTNSNQVPLSTFTDPTLINSSINDSAGTSYPIL</sequence>
<proteinExistence type="predicted"/>
<name>A0A922I127_DERFA</name>